<dbReference type="GO" id="GO:0045004">
    <property type="term" value="P:DNA replication proofreading"/>
    <property type="evidence" value="ECO:0007669"/>
    <property type="project" value="TreeGrafter"/>
</dbReference>
<evidence type="ECO:0000313" key="5">
    <source>
        <dbReference type="Proteomes" id="UP000321513"/>
    </source>
</evidence>
<sequence>MFAIVDIETTGGYASGNSITEIAIAVHDGERLVDYFETLINPETPIPRYIQALTGITNPMVSQAPLFEEVAPKIYGLLHDKVFVAHNVNFDYSFVKHQLAQYGYELDTKKLCTVRLARKVLPGHPSYSLGNLCRCLEIEIEQRHRAGGDTLATVKLFECILKNDVDGEIKTMLKGKAKEQFLPPHLPVEKVAKLPSSPGVYYFHNSKGKIVYVGKAKDLKKRVNSHFSNNKPGKQKQDFLREIHNVSFQVCGSELMAFILESIEIKRLWPLYNRSLKGFQQTFGLYMYEDGRGYRRLIIEKMKKQLEPLYTFNLLLDGLNLLKQLIEQFELCARLCYVDKTYGPTLADQLTAVEYNERVSRAIEHLRSSLPSFAVVEDVALPKKEEKQGIILMEKGRFYGMGYVPANTSFTHIDEYKKHVTQYPESEYIRGLVYQYATKNPHRKVEFATNVSSM</sequence>
<dbReference type="PANTHER" id="PTHR30231">
    <property type="entry name" value="DNA POLYMERASE III SUBUNIT EPSILON"/>
    <property type="match status" value="1"/>
</dbReference>
<dbReference type="PROSITE" id="PS50164">
    <property type="entry name" value="GIY_YIG"/>
    <property type="match status" value="1"/>
</dbReference>
<dbReference type="GO" id="GO:0006289">
    <property type="term" value="P:nucleotide-excision repair"/>
    <property type="evidence" value="ECO:0007669"/>
    <property type="project" value="InterPro"/>
</dbReference>
<dbReference type="FunFam" id="3.30.420.10:FF:000045">
    <property type="entry name" value="3'-5' exonuclease DinG"/>
    <property type="match status" value="1"/>
</dbReference>
<keyword evidence="4" id="KW-0540">Nuclease</keyword>
<dbReference type="Proteomes" id="UP000321513">
    <property type="component" value="Unassembled WGS sequence"/>
</dbReference>
<dbReference type="InterPro" id="IPR047296">
    <property type="entry name" value="GIY-YIG_UvrC_Cho"/>
</dbReference>
<dbReference type="SUPFAM" id="SSF53098">
    <property type="entry name" value="Ribonuclease H-like"/>
    <property type="match status" value="1"/>
</dbReference>
<dbReference type="GO" id="GO:0005829">
    <property type="term" value="C:cytosol"/>
    <property type="evidence" value="ECO:0007669"/>
    <property type="project" value="TreeGrafter"/>
</dbReference>
<comment type="caution">
    <text evidence="4">The sequence shown here is derived from an EMBL/GenBank/DDBJ whole genome shotgun (WGS) entry which is preliminary data.</text>
</comment>
<dbReference type="GO" id="GO:0003887">
    <property type="term" value="F:DNA-directed DNA polymerase activity"/>
    <property type="evidence" value="ECO:0007669"/>
    <property type="project" value="InterPro"/>
</dbReference>
<dbReference type="SMART" id="SM00465">
    <property type="entry name" value="GIYc"/>
    <property type="match status" value="1"/>
</dbReference>
<dbReference type="NCBIfam" id="TIGR00573">
    <property type="entry name" value="dnaq"/>
    <property type="match status" value="1"/>
</dbReference>
<dbReference type="GO" id="GO:0003677">
    <property type="term" value="F:DNA binding"/>
    <property type="evidence" value="ECO:0007669"/>
    <property type="project" value="InterPro"/>
</dbReference>
<dbReference type="InterPro" id="IPR035901">
    <property type="entry name" value="GIY-YIG_endonuc_sf"/>
</dbReference>
<dbReference type="Pfam" id="PF00929">
    <property type="entry name" value="RNase_T"/>
    <property type="match status" value="1"/>
</dbReference>
<dbReference type="CDD" id="cd10434">
    <property type="entry name" value="GIY-YIG_UvrC_Cho"/>
    <property type="match status" value="1"/>
</dbReference>
<evidence type="ECO:0000256" key="1">
    <source>
        <dbReference type="ARBA" id="ARBA00025483"/>
    </source>
</evidence>
<dbReference type="CDD" id="cd06127">
    <property type="entry name" value="DEDDh"/>
    <property type="match status" value="1"/>
</dbReference>
<dbReference type="InterPro" id="IPR013520">
    <property type="entry name" value="Ribonucl_H"/>
</dbReference>
<dbReference type="Gene3D" id="3.30.420.10">
    <property type="entry name" value="Ribonuclease H-like superfamily/Ribonuclease H"/>
    <property type="match status" value="1"/>
</dbReference>
<name>A0A512BA18_9BACT</name>
<dbReference type="InterPro" id="IPR006054">
    <property type="entry name" value="DnaQ"/>
</dbReference>
<reference evidence="4 5" key="1">
    <citation type="submission" date="2019-07" db="EMBL/GenBank/DDBJ databases">
        <title>Whole genome shotgun sequence of Segetibacter aerophilus NBRC 106135.</title>
        <authorList>
            <person name="Hosoyama A."/>
            <person name="Uohara A."/>
            <person name="Ohji S."/>
            <person name="Ichikawa N."/>
        </authorList>
    </citation>
    <scope>NUCLEOTIDE SEQUENCE [LARGE SCALE GENOMIC DNA]</scope>
    <source>
        <strain evidence="4 5">NBRC 106135</strain>
    </source>
</reference>
<comment type="function">
    <text evidence="1">DNA polymerase III is a complex, multichain enzyme responsible for most of the replicative synthesis in bacteria. The epsilon subunit contain the editing function and is a proofreading 3'-5' exonuclease.</text>
</comment>
<dbReference type="InterPro" id="IPR000305">
    <property type="entry name" value="GIY-YIG_endonuc"/>
</dbReference>
<evidence type="ECO:0000256" key="2">
    <source>
        <dbReference type="ARBA" id="ARBA00026073"/>
    </source>
</evidence>
<dbReference type="AlphaFoldDB" id="A0A512BA18"/>
<dbReference type="PANTHER" id="PTHR30231:SF41">
    <property type="entry name" value="DNA POLYMERASE III SUBUNIT EPSILON"/>
    <property type="match status" value="1"/>
</dbReference>
<dbReference type="InterPro" id="IPR036397">
    <property type="entry name" value="RNaseH_sf"/>
</dbReference>
<comment type="subunit">
    <text evidence="2">DNA polymerase III contains a core (composed of alpha, epsilon and theta chains) that associates with a tau subunit. This core dimerizes to form the POLIII' complex. PolIII' associates with the gamma complex (composed of gamma, delta, delta', psi and chi chains) and with the beta chain to form the complete DNA polymerase III complex.</text>
</comment>
<feature type="domain" description="GIY-YIG" evidence="3">
    <location>
        <begin position="196"/>
        <end position="274"/>
    </location>
</feature>
<keyword evidence="4" id="KW-0269">Exonuclease</keyword>
<dbReference type="Pfam" id="PF01541">
    <property type="entry name" value="GIY-YIG"/>
    <property type="match status" value="1"/>
</dbReference>
<dbReference type="Gene3D" id="3.40.1440.10">
    <property type="entry name" value="GIY-YIG endonuclease"/>
    <property type="match status" value="1"/>
</dbReference>
<organism evidence="4 5">
    <name type="scientific">Segetibacter aerophilus</name>
    <dbReference type="NCBI Taxonomy" id="670293"/>
    <lineage>
        <taxon>Bacteria</taxon>
        <taxon>Pseudomonadati</taxon>
        <taxon>Bacteroidota</taxon>
        <taxon>Chitinophagia</taxon>
        <taxon>Chitinophagales</taxon>
        <taxon>Chitinophagaceae</taxon>
        <taxon>Segetibacter</taxon>
    </lineage>
</organism>
<dbReference type="SUPFAM" id="SSF82771">
    <property type="entry name" value="GIY-YIG endonuclease"/>
    <property type="match status" value="1"/>
</dbReference>
<proteinExistence type="predicted"/>
<accession>A0A512BA18</accession>
<keyword evidence="5" id="KW-1185">Reference proteome</keyword>
<dbReference type="SMART" id="SM00479">
    <property type="entry name" value="EXOIII"/>
    <property type="match status" value="1"/>
</dbReference>
<evidence type="ECO:0000313" key="4">
    <source>
        <dbReference type="EMBL" id="GEO08814.1"/>
    </source>
</evidence>
<dbReference type="RefSeq" id="WP_170234099.1">
    <property type="nucleotide sequence ID" value="NZ_BJYT01000004.1"/>
</dbReference>
<dbReference type="InterPro" id="IPR012337">
    <property type="entry name" value="RNaseH-like_sf"/>
</dbReference>
<protein>
    <submittedName>
        <fullName evidence="4">Exonuclease</fullName>
    </submittedName>
</protein>
<dbReference type="GO" id="GO:0008408">
    <property type="term" value="F:3'-5' exonuclease activity"/>
    <property type="evidence" value="ECO:0007669"/>
    <property type="project" value="TreeGrafter"/>
</dbReference>
<evidence type="ECO:0000259" key="3">
    <source>
        <dbReference type="PROSITE" id="PS50164"/>
    </source>
</evidence>
<gene>
    <name evidence="4" type="ORF">SAE01_13100</name>
</gene>
<keyword evidence="4" id="KW-0378">Hydrolase</keyword>
<dbReference type="EMBL" id="BJYT01000004">
    <property type="protein sequence ID" value="GEO08814.1"/>
    <property type="molecule type" value="Genomic_DNA"/>
</dbReference>